<keyword evidence="4 8" id="KW-0285">Flavoprotein</keyword>
<evidence type="ECO:0000256" key="2">
    <source>
        <dbReference type="ARBA" id="ARBA00013149"/>
    </source>
</evidence>
<dbReference type="InterPro" id="IPR018394">
    <property type="entry name" value="DNA_photolyase_1_CS_C"/>
</dbReference>
<evidence type="ECO:0000256" key="1">
    <source>
        <dbReference type="ARBA" id="ARBA00001932"/>
    </source>
</evidence>
<feature type="site" description="Electron transfer via tryptophanyl radical" evidence="9">
    <location>
        <position position="390"/>
    </location>
</feature>
<dbReference type="InterPro" id="IPR002081">
    <property type="entry name" value="Cryptochrome/DNA_photolyase_1"/>
</dbReference>
<dbReference type="GO" id="GO:0003904">
    <property type="term" value="F:deoxyribodipyrimidine photo-lyase activity"/>
    <property type="evidence" value="ECO:0007669"/>
    <property type="project" value="UniProtKB-EC"/>
</dbReference>
<evidence type="ECO:0000313" key="12">
    <source>
        <dbReference type="EMBL" id="UUX49758.1"/>
    </source>
</evidence>
<dbReference type="InterPro" id="IPR036134">
    <property type="entry name" value="Crypto/Photolyase_FAD-like_sf"/>
</dbReference>
<dbReference type="InterPro" id="IPR014729">
    <property type="entry name" value="Rossmann-like_a/b/a_fold"/>
</dbReference>
<dbReference type="SUPFAM" id="SSF52425">
    <property type="entry name" value="Cryptochrome/photolyase, N-terminal domain"/>
    <property type="match status" value="1"/>
</dbReference>
<dbReference type="PANTHER" id="PTHR11455">
    <property type="entry name" value="CRYPTOCHROME"/>
    <property type="match status" value="1"/>
</dbReference>
<dbReference type="Gene3D" id="1.25.40.80">
    <property type="match status" value="1"/>
</dbReference>
<dbReference type="GO" id="GO:0009416">
    <property type="term" value="P:response to light stimulus"/>
    <property type="evidence" value="ECO:0007669"/>
    <property type="project" value="TreeGrafter"/>
</dbReference>
<evidence type="ECO:0000256" key="3">
    <source>
        <dbReference type="ARBA" id="ARBA00014046"/>
    </source>
</evidence>
<comment type="cofactor">
    <cofactor evidence="8">
        <name>FAD</name>
        <dbReference type="ChEBI" id="CHEBI:57692"/>
    </cofactor>
    <text evidence="8">Binds 1 FAD per subunit.</text>
</comment>
<evidence type="ECO:0000256" key="7">
    <source>
        <dbReference type="ARBA" id="ARBA00033999"/>
    </source>
</evidence>
<keyword evidence="6 10" id="KW-0157">Chromophore</keyword>
<evidence type="ECO:0000256" key="8">
    <source>
        <dbReference type="PIRSR" id="PIRSR602081-1"/>
    </source>
</evidence>
<comment type="catalytic activity">
    <reaction evidence="7">
        <text>cyclobutadipyrimidine (in DNA) = 2 pyrimidine residues (in DNA).</text>
        <dbReference type="EC" id="4.1.99.3"/>
    </reaction>
</comment>
<dbReference type="InterPro" id="IPR006050">
    <property type="entry name" value="DNA_photolyase_N"/>
</dbReference>
<dbReference type="Gene3D" id="1.10.579.10">
    <property type="entry name" value="DNA Cyclobutane Dipyrimidine Photolyase, subunit A, domain 3"/>
    <property type="match status" value="1"/>
</dbReference>
<evidence type="ECO:0000313" key="13">
    <source>
        <dbReference type="Proteomes" id="UP001060336"/>
    </source>
</evidence>
<dbReference type="InterPro" id="IPR005101">
    <property type="entry name" value="Cryptochr/Photolyase_FAD-bd"/>
</dbReference>
<dbReference type="PRINTS" id="PR00147">
    <property type="entry name" value="DNAPHOTLYASE"/>
</dbReference>
<evidence type="ECO:0000256" key="5">
    <source>
        <dbReference type="ARBA" id="ARBA00022827"/>
    </source>
</evidence>
<gene>
    <name evidence="12" type="ORF">NUH88_20470</name>
</gene>
<evidence type="ECO:0000256" key="9">
    <source>
        <dbReference type="PIRSR" id="PIRSR602081-2"/>
    </source>
</evidence>
<protein>
    <recommendedName>
        <fullName evidence="3">Deoxyribodipyrimidine photo-lyase</fullName>
        <ecNumber evidence="2">4.1.99.3</ecNumber>
    </recommendedName>
</protein>
<evidence type="ECO:0000256" key="6">
    <source>
        <dbReference type="ARBA" id="ARBA00022991"/>
    </source>
</evidence>
<dbReference type="Gene3D" id="3.40.50.620">
    <property type="entry name" value="HUPs"/>
    <property type="match status" value="1"/>
</dbReference>
<dbReference type="InterPro" id="IPR036155">
    <property type="entry name" value="Crypto/Photolyase_N_sf"/>
</dbReference>
<dbReference type="PANTHER" id="PTHR11455:SF9">
    <property type="entry name" value="CRYPTOCHROME CIRCADIAN CLOCK 5 ISOFORM X1"/>
    <property type="match status" value="1"/>
</dbReference>
<organism evidence="12 13">
    <name type="scientific">Nisaea acidiphila</name>
    <dbReference type="NCBI Taxonomy" id="1862145"/>
    <lineage>
        <taxon>Bacteria</taxon>
        <taxon>Pseudomonadati</taxon>
        <taxon>Pseudomonadota</taxon>
        <taxon>Alphaproteobacteria</taxon>
        <taxon>Rhodospirillales</taxon>
        <taxon>Thalassobaculaceae</taxon>
        <taxon>Nisaea</taxon>
    </lineage>
</organism>
<dbReference type="FunFam" id="1.10.579.10:FF:000003">
    <property type="entry name" value="Deoxyribodipyrimidine photo-lyase"/>
    <property type="match status" value="1"/>
</dbReference>
<dbReference type="EMBL" id="CP102480">
    <property type="protein sequence ID" value="UUX49758.1"/>
    <property type="molecule type" value="Genomic_DNA"/>
</dbReference>
<reference evidence="12" key="1">
    <citation type="submission" date="2022-08" db="EMBL/GenBank/DDBJ databases">
        <title>Nisaea acidiphila sp. nov., isolated from a marine algal debris and emended description of the genus Nisaea Urios et al. 2008.</title>
        <authorList>
            <person name="Kwon K."/>
        </authorList>
    </citation>
    <scope>NUCLEOTIDE SEQUENCE</scope>
    <source>
        <strain evidence="12">MEBiC11861</strain>
    </source>
</reference>
<keyword evidence="5 8" id="KW-0274">FAD</keyword>
<feature type="domain" description="Photolyase/cryptochrome alpha/beta" evidence="11">
    <location>
        <begin position="4"/>
        <end position="134"/>
    </location>
</feature>
<accession>A0A9J7ARC5</accession>
<dbReference type="AlphaFoldDB" id="A0A9J7ARC5"/>
<dbReference type="PROSITE" id="PS00691">
    <property type="entry name" value="DNA_PHOTOLYASES_1_2"/>
    <property type="match status" value="1"/>
</dbReference>
<dbReference type="RefSeq" id="WP_257768598.1">
    <property type="nucleotide sequence ID" value="NZ_CP102480.1"/>
</dbReference>
<dbReference type="EC" id="4.1.99.3" evidence="2"/>
<proteinExistence type="inferred from homology"/>
<comment type="similarity">
    <text evidence="10">Belongs to the DNA photolyase family.</text>
</comment>
<dbReference type="GO" id="GO:0000719">
    <property type="term" value="P:photoreactive repair"/>
    <property type="evidence" value="ECO:0007669"/>
    <property type="project" value="UniProtKB-ARBA"/>
</dbReference>
<dbReference type="PROSITE" id="PS51645">
    <property type="entry name" value="PHR_CRY_ALPHA_BETA"/>
    <property type="match status" value="1"/>
</dbReference>
<feature type="site" description="Electron transfer via tryptophanyl radical" evidence="9">
    <location>
        <position position="314"/>
    </location>
</feature>
<keyword evidence="13" id="KW-1185">Reference proteome</keyword>
<dbReference type="KEGG" id="naci:NUH88_20470"/>
<feature type="binding site" evidence="8">
    <location>
        <begin position="380"/>
        <end position="382"/>
    </location>
    <ligand>
        <name>FAD</name>
        <dbReference type="ChEBI" id="CHEBI:57692"/>
    </ligand>
</feature>
<dbReference type="Pfam" id="PF03441">
    <property type="entry name" value="FAD_binding_7"/>
    <property type="match status" value="1"/>
</dbReference>
<dbReference type="Pfam" id="PF00875">
    <property type="entry name" value="DNA_photolyase"/>
    <property type="match status" value="1"/>
</dbReference>
<dbReference type="GO" id="GO:0071949">
    <property type="term" value="F:FAD binding"/>
    <property type="evidence" value="ECO:0007669"/>
    <property type="project" value="TreeGrafter"/>
</dbReference>
<dbReference type="GO" id="GO:0003677">
    <property type="term" value="F:DNA binding"/>
    <property type="evidence" value="ECO:0007669"/>
    <property type="project" value="TreeGrafter"/>
</dbReference>
<feature type="binding site" evidence="8">
    <location>
        <position position="228"/>
    </location>
    <ligand>
        <name>FAD</name>
        <dbReference type="ChEBI" id="CHEBI:57692"/>
    </ligand>
</feature>
<comment type="cofactor">
    <cofactor evidence="1">
        <name>(6R)-5,10-methylene-5,6,7,8-tetrahydrofolate</name>
        <dbReference type="ChEBI" id="CHEBI:15636"/>
    </cofactor>
</comment>
<dbReference type="PROSITE" id="PS00394">
    <property type="entry name" value="DNA_PHOTOLYASES_1_1"/>
    <property type="match status" value="1"/>
</dbReference>
<feature type="site" description="Electron transfer via tryptophanyl radical" evidence="9">
    <location>
        <position position="367"/>
    </location>
</feature>
<feature type="binding site" evidence="8">
    <location>
        <position position="280"/>
    </location>
    <ligand>
        <name>FAD</name>
        <dbReference type="ChEBI" id="CHEBI:57692"/>
    </ligand>
</feature>
<dbReference type="SUPFAM" id="SSF48173">
    <property type="entry name" value="Cryptochrome/photolyase FAD-binding domain"/>
    <property type="match status" value="1"/>
</dbReference>
<dbReference type="Proteomes" id="UP001060336">
    <property type="component" value="Chromosome"/>
</dbReference>
<sequence>MSDKPILLWFRQDLRLSDNPALTAAVASGARVLPVYVLDDKTPGHWAPGGAARWWLHHSLASLGRDLEQCGNRLHLVSSDNAAETIRELAKSTGAAAVYWNRCYEPFAIERDTELKSALKADGIEAESFNASLLFEPWEVKTKSGTPPKVFSPYWRALRALGEPEAPEPAPERVAPLKAAPASEKLEDWDLLPTKPDWAVGFHDHWTPGETSAQVRLDRFLETALDDYKEGRNFPAKPNVSRLSPHLHFGEIGPRQVWHRTVAHCHAADRNPFAGSAEHFLKELVWREFSYSLLYHNPDLPEACLRPEFENFPWDSSEKPLSAWQRGKTGIPIVDAGMRELWQTGYMHNRVRMICASFLIKHLMVDWRAGEAWFWDTLLDADLASNSASWQWVAGSGADAAPYFRIFNPVLQGEKFDPDGTYTRRWVPELADVPDRYLQKPWEAPGNPAPDYPAPIVDLAEGRERALAAYQDLGEAEPAKAAACG</sequence>
<name>A0A9J7ARC5_9PROT</name>
<evidence type="ECO:0000256" key="4">
    <source>
        <dbReference type="ARBA" id="ARBA00022630"/>
    </source>
</evidence>
<evidence type="ECO:0000256" key="10">
    <source>
        <dbReference type="RuleBase" id="RU004182"/>
    </source>
</evidence>
<evidence type="ECO:0000259" key="11">
    <source>
        <dbReference type="PROSITE" id="PS51645"/>
    </source>
</evidence>